<evidence type="ECO:0000313" key="4">
    <source>
        <dbReference type="Proteomes" id="UP000679179"/>
    </source>
</evidence>
<keyword evidence="2" id="KW-0472">Membrane</keyword>
<keyword evidence="2" id="KW-1133">Transmembrane helix</keyword>
<keyword evidence="2" id="KW-0812">Transmembrane</keyword>
<dbReference type="Proteomes" id="UP000679179">
    <property type="component" value="Unassembled WGS sequence"/>
</dbReference>
<accession>A0A919VG08</accession>
<sequence>MSDINIDRILSDFESKKKKESELKLKNKKETLDNLDEIKNLLHDNIRINNVLSECTKLSKEPNFVSDFFGMFWPIHYTLIWIVINYSIFSILDFKSKPLFIGLVLIEYITFYLLVTVRGYRKINLEITEFFQEYGESLKDNIPLLVQQKISNQKRIFNLLPDEFISHINSYNDDLYYLCVKDTYLGKYFKKSHFLKDDIVLKEVSYYENLYVANFEEWRREFNRTVTQIQSVLHKSKKKSEVEEKLHSERTLVG</sequence>
<protein>
    <submittedName>
        <fullName evidence="3">Uncharacterized protein</fullName>
    </submittedName>
</protein>
<comment type="caution">
    <text evidence="3">The sequence shown here is derived from an EMBL/GenBank/DDBJ whole genome shotgun (WGS) entry which is preliminary data.</text>
</comment>
<proteinExistence type="predicted"/>
<feature type="transmembrane region" description="Helical" evidence="2">
    <location>
        <begin position="68"/>
        <end position="92"/>
    </location>
</feature>
<evidence type="ECO:0000256" key="1">
    <source>
        <dbReference type="SAM" id="Coils"/>
    </source>
</evidence>
<feature type="transmembrane region" description="Helical" evidence="2">
    <location>
        <begin position="98"/>
        <end position="115"/>
    </location>
</feature>
<reference evidence="3" key="1">
    <citation type="submission" date="2021-03" db="EMBL/GenBank/DDBJ databases">
        <title>Taxonomic study of Clostridium polyendosporum from meadow-gley soil under rice.</title>
        <authorList>
            <person name="Kobayashi H."/>
            <person name="Tanizawa Y."/>
            <person name="Yagura M."/>
        </authorList>
    </citation>
    <scope>NUCLEOTIDE SEQUENCE</scope>
    <source>
        <strain evidence="3">JCM 30710</strain>
    </source>
</reference>
<dbReference type="RefSeq" id="WP_212903439.1">
    <property type="nucleotide sequence ID" value="NZ_BOPZ01000009.1"/>
</dbReference>
<organism evidence="3 4">
    <name type="scientific">Clostridium polyendosporum</name>
    <dbReference type="NCBI Taxonomy" id="69208"/>
    <lineage>
        <taxon>Bacteria</taxon>
        <taxon>Bacillati</taxon>
        <taxon>Bacillota</taxon>
        <taxon>Clostridia</taxon>
        <taxon>Eubacteriales</taxon>
        <taxon>Clostridiaceae</taxon>
        <taxon>Clostridium</taxon>
    </lineage>
</organism>
<name>A0A919VG08_9CLOT</name>
<dbReference type="EMBL" id="BOPZ01000009">
    <property type="protein sequence ID" value="GIM28712.1"/>
    <property type="molecule type" value="Genomic_DNA"/>
</dbReference>
<keyword evidence="1" id="KW-0175">Coiled coil</keyword>
<gene>
    <name evidence="3" type="ORF">CPJCM30710_13780</name>
</gene>
<evidence type="ECO:0000256" key="2">
    <source>
        <dbReference type="SAM" id="Phobius"/>
    </source>
</evidence>
<dbReference type="AlphaFoldDB" id="A0A919VG08"/>
<evidence type="ECO:0000313" key="3">
    <source>
        <dbReference type="EMBL" id="GIM28712.1"/>
    </source>
</evidence>
<feature type="coiled-coil region" evidence="1">
    <location>
        <begin position="18"/>
        <end position="45"/>
    </location>
</feature>
<keyword evidence="4" id="KW-1185">Reference proteome</keyword>